<protein>
    <submittedName>
        <fullName evidence="2">Uncharacterized protein</fullName>
    </submittedName>
</protein>
<keyword evidence="3" id="KW-1185">Reference proteome</keyword>
<organism evidence="2 3">
    <name type="scientific">Dorcoceras hygrometricum</name>
    <dbReference type="NCBI Taxonomy" id="472368"/>
    <lineage>
        <taxon>Eukaryota</taxon>
        <taxon>Viridiplantae</taxon>
        <taxon>Streptophyta</taxon>
        <taxon>Embryophyta</taxon>
        <taxon>Tracheophyta</taxon>
        <taxon>Spermatophyta</taxon>
        <taxon>Magnoliopsida</taxon>
        <taxon>eudicotyledons</taxon>
        <taxon>Gunneridae</taxon>
        <taxon>Pentapetalae</taxon>
        <taxon>asterids</taxon>
        <taxon>lamiids</taxon>
        <taxon>Lamiales</taxon>
        <taxon>Gesneriaceae</taxon>
        <taxon>Didymocarpoideae</taxon>
        <taxon>Trichosporeae</taxon>
        <taxon>Loxocarpinae</taxon>
        <taxon>Dorcoceras</taxon>
    </lineage>
</organism>
<reference evidence="2 3" key="1">
    <citation type="journal article" date="2015" name="Proc. Natl. Acad. Sci. U.S.A.">
        <title>The resurrection genome of Boea hygrometrica: A blueprint for survival of dehydration.</title>
        <authorList>
            <person name="Xiao L."/>
            <person name="Yang G."/>
            <person name="Zhang L."/>
            <person name="Yang X."/>
            <person name="Zhao S."/>
            <person name="Ji Z."/>
            <person name="Zhou Q."/>
            <person name="Hu M."/>
            <person name="Wang Y."/>
            <person name="Chen M."/>
            <person name="Xu Y."/>
            <person name="Jin H."/>
            <person name="Xiao X."/>
            <person name="Hu G."/>
            <person name="Bao F."/>
            <person name="Hu Y."/>
            <person name="Wan P."/>
            <person name="Li L."/>
            <person name="Deng X."/>
            <person name="Kuang T."/>
            <person name="Xiang C."/>
            <person name="Zhu J.K."/>
            <person name="Oliver M.J."/>
            <person name="He Y."/>
        </authorList>
    </citation>
    <scope>NUCLEOTIDE SEQUENCE [LARGE SCALE GENOMIC DNA]</scope>
    <source>
        <strain evidence="3">cv. XS01</strain>
    </source>
</reference>
<name>A0A2Z7B169_9LAMI</name>
<accession>A0A2Z7B169</accession>
<dbReference type="Proteomes" id="UP000250235">
    <property type="component" value="Unassembled WGS sequence"/>
</dbReference>
<sequence>MDQENKQETQRLLTRRMEPSWFSTNQLDLKKAREKTGSGDLVKLERRRKKSVIVNNVDAYDDVKITCRPIPKEFWRNIPVVKEVTSREGNQLDKKNKSKLEDQLKSR</sequence>
<dbReference type="EMBL" id="KV010632">
    <property type="protein sequence ID" value="KZV27486.1"/>
    <property type="molecule type" value="Genomic_DNA"/>
</dbReference>
<evidence type="ECO:0000313" key="2">
    <source>
        <dbReference type="EMBL" id="KZV27486.1"/>
    </source>
</evidence>
<gene>
    <name evidence="2" type="ORF">F511_17700</name>
</gene>
<proteinExistence type="predicted"/>
<evidence type="ECO:0000313" key="3">
    <source>
        <dbReference type="Proteomes" id="UP000250235"/>
    </source>
</evidence>
<dbReference type="AlphaFoldDB" id="A0A2Z7B169"/>
<evidence type="ECO:0000256" key="1">
    <source>
        <dbReference type="SAM" id="MobiDB-lite"/>
    </source>
</evidence>
<feature type="region of interest" description="Disordered" evidence="1">
    <location>
        <begin position="85"/>
        <end position="107"/>
    </location>
</feature>